<gene>
    <name evidence="1" type="ORF">ABXZ32_06275</name>
</gene>
<reference evidence="1 2" key="1">
    <citation type="submission" date="2024-07" db="EMBL/GenBank/DDBJ databases">
        <title>The genome sequence of type strain Sediminicola luteus GDMCC 1.2596T.</title>
        <authorList>
            <person name="Liu Y."/>
        </authorList>
    </citation>
    <scope>NUCLEOTIDE SEQUENCE [LARGE SCALE GENOMIC DNA]</scope>
    <source>
        <strain evidence="1 2">GDMCC 1.2596</strain>
    </source>
</reference>
<sequence length="72" mass="7798">MGFLFSIASEVYFEEVEGNKKPTREAGYGFYACPGLPLGMYNPETSGAVNPSFKGNKKPTREAGYGFYACPG</sequence>
<proteinExistence type="predicted"/>
<protein>
    <submittedName>
        <fullName evidence="1">Uncharacterized protein</fullName>
    </submittedName>
</protein>
<accession>A0ABV2TUN7</accession>
<organism evidence="1 2">
    <name type="scientific">Sediminicola luteus</name>
    <dbReference type="NCBI Taxonomy" id="319238"/>
    <lineage>
        <taxon>Bacteria</taxon>
        <taxon>Pseudomonadati</taxon>
        <taxon>Bacteroidota</taxon>
        <taxon>Flavobacteriia</taxon>
        <taxon>Flavobacteriales</taxon>
        <taxon>Flavobacteriaceae</taxon>
        <taxon>Sediminicola</taxon>
    </lineage>
</organism>
<name>A0ABV2TUN7_9FLAO</name>
<evidence type="ECO:0000313" key="1">
    <source>
        <dbReference type="EMBL" id="MET7028991.1"/>
    </source>
</evidence>
<comment type="caution">
    <text evidence="1">The sequence shown here is derived from an EMBL/GenBank/DDBJ whole genome shotgun (WGS) entry which is preliminary data.</text>
</comment>
<keyword evidence="2" id="KW-1185">Reference proteome</keyword>
<evidence type="ECO:0000313" key="2">
    <source>
        <dbReference type="Proteomes" id="UP001549773"/>
    </source>
</evidence>
<feature type="non-terminal residue" evidence="1">
    <location>
        <position position="72"/>
    </location>
</feature>
<dbReference type="RefSeq" id="WP_354617818.1">
    <property type="nucleotide sequence ID" value="NZ_JBEWYP010000003.1"/>
</dbReference>
<dbReference type="Proteomes" id="UP001549773">
    <property type="component" value="Unassembled WGS sequence"/>
</dbReference>
<dbReference type="EMBL" id="JBEWYP010000003">
    <property type="protein sequence ID" value="MET7028991.1"/>
    <property type="molecule type" value="Genomic_DNA"/>
</dbReference>